<dbReference type="SUPFAM" id="SSF51197">
    <property type="entry name" value="Clavaminate synthase-like"/>
    <property type="match status" value="1"/>
</dbReference>
<dbReference type="AlphaFoldDB" id="A0A6B1DTK7"/>
<name>A0A6B1DTK7_9CHLR</name>
<dbReference type="EMBL" id="VXPY01000069">
    <property type="protein sequence ID" value="MYD90591.1"/>
    <property type="molecule type" value="Genomic_DNA"/>
</dbReference>
<dbReference type="PANTHER" id="PTHR31630">
    <property type="entry name" value="PHYTANOYL-COA DIOXYGENASE-RELATED-RELATED"/>
    <property type="match status" value="1"/>
</dbReference>
<keyword evidence="1" id="KW-0223">Dioxygenase</keyword>
<organism evidence="1">
    <name type="scientific">Caldilineaceae bacterium SB0662_bin_9</name>
    <dbReference type="NCBI Taxonomy" id="2605258"/>
    <lineage>
        <taxon>Bacteria</taxon>
        <taxon>Bacillati</taxon>
        <taxon>Chloroflexota</taxon>
        <taxon>Caldilineae</taxon>
        <taxon>Caldilineales</taxon>
        <taxon>Caldilineaceae</taxon>
    </lineage>
</organism>
<sequence length="274" mass="31693">MGTRFTDDEMLFFKRNGFVIKRNVLKPEHIAKAQEVFWAEAPPQLNKDDPSTWIGPFKEEFEITVEDKAPGTDQRQGYRWNLRHIGEDAWMMDMIPRNPDLLGMAEQLLGAGNLVPPMRTRGIYTTLPRKDGAELDDHLHVDQHVFHLGTVTYLGKVVSGGGGFRVWPGSHRWFYNTFASQYKGTRFNENEETTNRYLETKEFFETQPSVECTGDAGDVVFWHHRLAHMAGHNTSDNLRQAILYDFKKVDFDYTQELPPQPNMWVDWPGLNSLD</sequence>
<evidence type="ECO:0000313" key="1">
    <source>
        <dbReference type="EMBL" id="MYD90591.1"/>
    </source>
</evidence>
<protein>
    <submittedName>
        <fullName evidence="1">Phytanoyl-CoA dioxygenase family protein</fullName>
    </submittedName>
</protein>
<comment type="caution">
    <text evidence="1">The sequence shown here is derived from an EMBL/GenBank/DDBJ whole genome shotgun (WGS) entry which is preliminary data.</text>
</comment>
<proteinExistence type="predicted"/>
<accession>A0A6B1DTK7</accession>
<reference evidence="1" key="1">
    <citation type="submission" date="2019-09" db="EMBL/GenBank/DDBJ databases">
        <title>Characterisation of the sponge microbiome using genome-centric metagenomics.</title>
        <authorList>
            <person name="Engelberts J.P."/>
            <person name="Robbins S.J."/>
            <person name="De Goeij J.M."/>
            <person name="Aranda M."/>
            <person name="Bell S.C."/>
            <person name="Webster N.S."/>
        </authorList>
    </citation>
    <scope>NUCLEOTIDE SEQUENCE</scope>
    <source>
        <strain evidence="1">SB0662_bin_9</strain>
    </source>
</reference>
<gene>
    <name evidence="1" type="ORF">F4Y08_09695</name>
</gene>
<dbReference type="Pfam" id="PF05721">
    <property type="entry name" value="PhyH"/>
    <property type="match status" value="1"/>
</dbReference>
<keyword evidence="1" id="KW-0560">Oxidoreductase</keyword>
<dbReference type="GO" id="GO:0016706">
    <property type="term" value="F:2-oxoglutarate-dependent dioxygenase activity"/>
    <property type="evidence" value="ECO:0007669"/>
    <property type="project" value="UniProtKB-ARBA"/>
</dbReference>
<dbReference type="Gene3D" id="2.60.120.620">
    <property type="entry name" value="q2cbj1_9rhob like domain"/>
    <property type="match status" value="1"/>
</dbReference>
<dbReference type="InterPro" id="IPR008775">
    <property type="entry name" value="Phytyl_CoA_dOase-like"/>
</dbReference>